<feature type="region of interest" description="Disordered" evidence="3">
    <location>
        <begin position="164"/>
        <end position="233"/>
    </location>
</feature>
<dbReference type="AlphaFoldDB" id="A0A550CTB8"/>
<feature type="domain" description="RRM" evidence="4">
    <location>
        <begin position="4"/>
        <end position="76"/>
    </location>
</feature>
<gene>
    <name evidence="5" type="ORF">BD626DRAFT_626393</name>
</gene>
<dbReference type="CDD" id="cd00590">
    <property type="entry name" value="RRM_SF"/>
    <property type="match status" value="1"/>
</dbReference>
<sequence>MSRTRLCLQNLPQDIREEELKKYLECFGLVISFKFGHDKSHAFVRYESEEDAQDLCRTAKRHRLMGADINVEYACSRPRERYPVLVSNIPKELCWQQLKDFGRLAGGLVAYCDIDRSQRTRGFIEYWSMDEALDAIRKLDGHDLGGQPVSLSADFHATKRHQILPSCVSTTPRRRSPSSSRPRHRSPYQLHHAQVLDVRQLEGTRRQSMSRRAPRRSVSPWSRRRDSGDTLASEVGHEISGTLRSSYLSASTRLSTAYHNPYLHNSSSLRRSADTARASVDKHFLPRDSRTTTRGYASVNSLPSGHDEHKALGPYDDGAYTNLYRGTHGRHRALDQDYGYIDPYTYEQRLTPSWEDFYRSHAYLT</sequence>
<comment type="caution">
    <text evidence="5">The sequence shown here is derived from an EMBL/GenBank/DDBJ whole genome shotgun (WGS) entry which is preliminary data.</text>
</comment>
<feature type="compositionally biased region" description="Basic residues" evidence="3">
    <location>
        <begin position="172"/>
        <end position="186"/>
    </location>
</feature>
<keyword evidence="1 2" id="KW-0694">RNA-binding</keyword>
<evidence type="ECO:0000259" key="4">
    <source>
        <dbReference type="PROSITE" id="PS50102"/>
    </source>
</evidence>
<protein>
    <recommendedName>
        <fullName evidence="4">RRM domain-containing protein</fullName>
    </recommendedName>
</protein>
<dbReference type="SUPFAM" id="SSF54928">
    <property type="entry name" value="RNA-binding domain, RBD"/>
    <property type="match status" value="1"/>
</dbReference>
<dbReference type="InterPro" id="IPR000504">
    <property type="entry name" value="RRM_dom"/>
</dbReference>
<evidence type="ECO:0000313" key="6">
    <source>
        <dbReference type="Proteomes" id="UP000320762"/>
    </source>
</evidence>
<feature type="domain" description="RRM" evidence="4">
    <location>
        <begin position="82"/>
        <end position="156"/>
    </location>
</feature>
<evidence type="ECO:0000256" key="2">
    <source>
        <dbReference type="PROSITE-ProRule" id="PRU00176"/>
    </source>
</evidence>
<name>A0A550CTB8_9AGAR</name>
<keyword evidence="6" id="KW-1185">Reference proteome</keyword>
<proteinExistence type="predicted"/>
<dbReference type="InterPro" id="IPR035979">
    <property type="entry name" value="RBD_domain_sf"/>
</dbReference>
<organism evidence="5 6">
    <name type="scientific">Schizophyllum amplum</name>
    <dbReference type="NCBI Taxonomy" id="97359"/>
    <lineage>
        <taxon>Eukaryota</taxon>
        <taxon>Fungi</taxon>
        <taxon>Dikarya</taxon>
        <taxon>Basidiomycota</taxon>
        <taxon>Agaricomycotina</taxon>
        <taxon>Agaricomycetes</taxon>
        <taxon>Agaricomycetidae</taxon>
        <taxon>Agaricales</taxon>
        <taxon>Schizophyllaceae</taxon>
        <taxon>Schizophyllum</taxon>
    </lineage>
</organism>
<dbReference type="STRING" id="97359.A0A550CTB8"/>
<reference evidence="5 6" key="1">
    <citation type="journal article" date="2019" name="New Phytol.">
        <title>Comparative genomics reveals unique wood-decay strategies and fruiting body development in the Schizophyllaceae.</title>
        <authorList>
            <person name="Almasi E."/>
            <person name="Sahu N."/>
            <person name="Krizsan K."/>
            <person name="Balint B."/>
            <person name="Kovacs G.M."/>
            <person name="Kiss B."/>
            <person name="Cseklye J."/>
            <person name="Drula E."/>
            <person name="Henrissat B."/>
            <person name="Nagy I."/>
            <person name="Chovatia M."/>
            <person name="Adam C."/>
            <person name="LaButti K."/>
            <person name="Lipzen A."/>
            <person name="Riley R."/>
            <person name="Grigoriev I.V."/>
            <person name="Nagy L.G."/>
        </authorList>
    </citation>
    <scope>NUCLEOTIDE SEQUENCE [LARGE SCALE GENOMIC DNA]</scope>
    <source>
        <strain evidence="5 6">NL-1724</strain>
    </source>
</reference>
<accession>A0A550CTB8</accession>
<dbReference type="OrthoDB" id="1099063at2759"/>
<dbReference type="EMBL" id="VDMD01000002">
    <property type="protein sequence ID" value="TRM68034.1"/>
    <property type="molecule type" value="Genomic_DNA"/>
</dbReference>
<feature type="region of interest" description="Disordered" evidence="3">
    <location>
        <begin position="288"/>
        <end position="311"/>
    </location>
</feature>
<dbReference type="Gene3D" id="3.30.70.330">
    <property type="match status" value="2"/>
</dbReference>
<evidence type="ECO:0000313" key="5">
    <source>
        <dbReference type="EMBL" id="TRM68034.1"/>
    </source>
</evidence>
<dbReference type="GO" id="GO:0005737">
    <property type="term" value="C:cytoplasm"/>
    <property type="evidence" value="ECO:0007669"/>
    <property type="project" value="TreeGrafter"/>
</dbReference>
<evidence type="ECO:0000256" key="3">
    <source>
        <dbReference type="SAM" id="MobiDB-lite"/>
    </source>
</evidence>
<dbReference type="InterPro" id="IPR012677">
    <property type="entry name" value="Nucleotide-bd_a/b_plait_sf"/>
</dbReference>
<dbReference type="Pfam" id="PF00076">
    <property type="entry name" value="RRM_1"/>
    <property type="match status" value="2"/>
</dbReference>
<dbReference type="GO" id="GO:0003729">
    <property type="term" value="F:mRNA binding"/>
    <property type="evidence" value="ECO:0007669"/>
    <property type="project" value="TreeGrafter"/>
</dbReference>
<evidence type="ECO:0000256" key="1">
    <source>
        <dbReference type="ARBA" id="ARBA00022884"/>
    </source>
</evidence>
<feature type="compositionally biased region" description="Polar residues" evidence="3">
    <location>
        <begin position="292"/>
        <end position="303"/>
    </location>
</feature>
<dbReference type="Proteomes" id="UP000320762">
    <property type="component" value="Unassembled WGS sequence"/>
</dbReference>
<dbReference type="PANTHER" id="PTHR23003">
    <property type="entry name" value="RNA RECOGNITION MOTIF RRM DOMAIN CONTAINING PROTEIN"/>
    <property type="match status" value="1"/>
</dbReference>
<dbReference type="SMART" id="SM00360">
    <property type="entry name" value="RRM"/>
    <property type="match status" value="2"/>
</dbReference>
<dbReference type="PROSITE" id="PS50102">
    <property type="entry name" value="RRM"/>
    <property type="match status" value="2"/>
</dbReference>
<dbReference type="InterPro" id="IPR050374">
    <property type="entry name" value="RRT5_SRSF_SR"/>
</dbReference>
<dbReference type="GO" id="GO:0005634">
    <property type="term" value="C:nucleus"/>
    <property type="evidence" value="ECO:0007669"/>
    <property type="project" value="TreeGrafter"/>
</dbReference>